<dbReference type="HOGENOM" id="CLU_120497_0_0_10"/>
<sequence>MIGNDIVDLAQAKRESNWRRRGYLDKIFTPDEQQLIQAAIDPDQMVWLLWSMKESAYKRAVRRTHNRAFAPSKIACHLTASTADAAEGVVFYQGTHQTKSISTSRYISTVAFATNAMPGYTQVIVPFETTHFQTHQYQIREQIRQHSARLFNTPEQKILISKDSIGAPLLTVGDSVPVLLSISHHGLYGSFVIGAAVGLPVAVL</sequence>
<evidence type="ECO:0000256" key="1">
    <source>
        <dbReference type="ARBA" id="ARBA00022679"/>
    </source>
</evidence>
<dbReference type="Proteomes" id="UP000002028">
    <property type="component" value="Chromosome"/>
</dbReference>
<dbReference type="RefSeq" id="WP_012927728.1">
    <property type="nucleotide sequence ID" value="NC_013730.1"/>
</dbReference>
<reference evidence="3 4" key="1">
    <citation type="journal article" date="2010" name="Stand. Genomic Sci.">
        <title>Complete genome sequence of Spirosoma linguale type strain (1).</title>
        <authorList>
            <person name="Lail K."/>
            <person name="Sikorski J."/>
            <person name="Saunders E."/>
            <person name="Lapidus A."/>
            <person name="Glavina Del Rio T."/>
            <person name="Copeland A."/>
            <person name="Tice H."/>
            <person name="Cheng J.-F."/>
            <person name="Lucas S."/>
            <person name="Nolan M."/>
            <person name="Bruce D."/>
            <person name="Goodwin L."/>
            <person name="Pitluck S."/>
            <person name="Ivanova N."/>
            <person name="Mavromatis K."/>
            <person name="Ovchinnikova G."/>
            <person name="Pati A."/>
            <person name="Chen A."/>
            <person name="Palaniappan K."/>
            <person name="Land M."/>
            <person name="Hauser L."/>
            <person name="Chang Y.-J."/>
            <person name="Jeffries C.D."/>
            <person name="Chain P."/>
            <person name="Brettin T."/>
            <person name="Detter J.C."/>
            <person name="Schuetze A."/>
            <person name="Rohde M."/>
            <person name="Tindall B.J."/>
            <person name="Goeker M."/>
            <person name="Bristow J."/>
            <person name="Eisen J.A."/>
            <person name="Markowitz V."/>
            <person name="Hugenholtz P."/>
            <person name="Kyrpides N.C."/>
            <person name="Klenk H.-P."/>
            <person name="Chen F."/>
        </authorList>
    </citation>
    <scope>NUCLEOTIDE SEQUENCE [LARGE SCALE GENOMIC DNA]</scope>
    <source>
        <strain evidence="4">ATCC 33905 / DSM 74 / LMG 10896 / Claus 1</strain>
    </source>
</reference>
<keyword evidence="4" id="KW-1185">Reference proteome</keyword>
<dbReference type="Gene3D" id="3.90.470.20">
    <property type="entry name" value="4'-phosphopantetheinyl transferase domain"/>
    <property type="match status" value="1"/>
</dbReference>
<dbReference type="EMBL" id="CP001769">
    <property type="protein sequence ID" value="ADB39203.1"/>
    <property type="molecule type" value="Genomic_DNA"/>
</dbReference>
<keyword evidence="1 3" id="KW-0808">Transferase</keyword>
<name>D2QME0_SPILD</name>
<evidence type="ECO:0000259" key="2">
    <source>
        <dbReference type="Pfam" id="PF01648"/>
    </source>
</evidence>
<dbReference type="STRING" id="504472.Slin_3192"/>
<dbReference type="InterPro" id="IPR037143">
    <property type="entry name" value="4-PPantetheinyl_Trfase_dom_sf"/>
</dbReference>
<organism evidence="3 4">
    <name type="scientific">Spirosoma linguale (strain ATCC 33905 / DSM 74 / LMG 10896 / Claus 1)</name>
    <dbReference type="NCBI Taxonomy" id="504472"/>
    <lineage>
        <taxon>Bacteria</taxon>
        <taxon>Pseudomonadati</taxon>
        <taxon>Bacteroidota</taxon>
        <taxon>Cytophagia</taxon>
        <taxon>Cytophagales</taxon>
        <taxon>Cytophagaceae</taxon>
        <taxon>Spirosoma</taxon>
    </lineage>
</organism>
<dbReference type="GO" id="GO:0000287">
    <property type="term" value="F:magnesium ion binding"/>
    <property type="evidence" value="ECO:0007669"/>
    <property type="project" value="InterPro"/>
</dbReference>
<dbReference type="eggNOG" id="COG2091">
    <property type="taxonomic scope" value="Bacteria"/>
</dbReference>
<dbReference type="InterPro" id="IPR008278">
    <property type="entry name" value="4-PPantetheinyl_Trfase_dom"/>
</dbReference>
<evidence type="ECO:0000313" key="3">
    <source>
        <dbReference type="EMBL" id="ADB39203.1"/>
    </source>
</evidence>
<proteinExistence type="predicted"/>
<dbReference type="KEGG" id="sli:Slin_3192"/>
<dbReference type="SUPFAM" id="SSF56214">
    <property type="entry name" value="4'-phosphopantetheinyl transferase"/>
    <property type="match status" value="1"/>
</dbReference>
<dbReference type="AlphaFoldDB" id="D2QME0"/>
<protein>
    <submittedName>
        <fullName evidence="3">4'-phosphopantetheinyl transferase</fullName>
    </submittedName>
</protein>
<dbReference type="GO" id="GO:0008897">
    <property type="term" value="F:holo-[acyl-carrier-protein] synthase activity"/>
    <property type="evidence" value="ECO:0007669"/>
    <property type="project" value="InterPro"/>
</dbReference>
<gene>
    <name evidence="3" type="ordered locus">Slin_3192</name>
</gene>
<evidence type="ECO:0000313" key="4">
    <source>
        <dbReference type="Proteomes" id="UP000002028"/>
    </source>
</evidence>
<dbReference type="Pfam" id="PF01648">
    <property type="entry name" value="ACPS"/>
    <property type="match status" value="1"/>
</dbReference>
<accession>D2QME0</accession>
<feature type="domain" description="4'-phosphopantetheinyl transferase" evidence="2">
    <location>
        <begin position="2"/>
        <end position="63"/>
    </location>
</feature>